<evidence type="ECO:0000256" key="2">
    <source>
        <dbReference type="ARBA" id="ARBA00012438"/>
    </source>
</evidence>
<dbReference type="Gene3D" id="3.30.565.10">
    <property type="entry name" value="Histidine kinase-like ATPase, C-terminal domain"/>
    <property type="match status" value="1"/>
</dbReference>
<evidence type="ECO:0000259" key="10">
    <source>
        <dbReference type="SMART" id="SM00387"/>
    </source>
</evidence>
<keyword evidence="6 11" id="KW-0418">Kinase</keyword>
<keyword evidence="9" id="KW-1133">Transmembrane helix</keyword>
<dbReference type="GO" id="GO:0046983">
    <property type="term" value="F:protein dimerization activity"/>
    <property type="evidence" value="ECO:0007669"/>
    <property type="project" value="InterPro"/>
</dbReference>
<reference evidence="12" key="1">
    <citation type="submission" date="2016-11" db="EMBL/GenBank/DDBJ databases">
        <authorList>
            <person name="Varghese N."/>
            <person name="Submissions S."/>
        </authorList>
    </citation>
    <scope>NUCLEOTIDE SEQUENCE [LARGE SCALE GENOMIC DNA]</scope>
    <source>
        <strain evidence="12">DSM 10349</strain>
    </source>
</reference>
<dbReference type="InterPro" id="IPR036890">
    <property type="entry name" value="HATPase_C_sf"/>
</dbReference>
<dbReference type="EC" id="2.7.13.3" evidence="2"/>
<accession>A0A1M6UNN9</accession>
<dbReference type="InterPro" id="IPR003594">
    <property type="entry name" value="HATPase_dom"/>
</dbReference>
<protein>
    <recommendedName>
        <fullName evidence="2">histidine kinase</fullName>
        <ecNumber evidence="2">2.7.13.3</ecNumber>
    </recommendedName>
</protein>
<comment type="catalytic activity">
    <reaction evidence="1">
        <text>ATP + protein L-histidine = ADP + protein N-phospho-L-histidine.</text>
        <dbReference type="EC" id="2.7.13.3"/>
    </reaction>
</comment>
<keyword evidence="9" id="KW-0472">Membrane</keyword>
<evidence type="ECO:0000256" key="4">
    <source>
        <dbReference type="ARBA" id="ARBA00022679"/>
    </source>
</evidence>
<dbReference type="InterPro" id="IPR035965">
    <property type="entry name" value="PAS-like_dom_sf"/>
</dbReference>
<keyword evidence="3" id="KW-0597">Phosphoprotein</keyword>
<keyword evidence="8" id="KW-0902">Two-component regulatory system</keyword>
<proteinExistence type="predicted"/>
<dbReference type="SMART" id="SM00387">
    <property type="entry name" value="HATPase_c"/>
    <property type="match status" value="1"/>
</dbReference>
<evidence type="ECO:0000256" key="9">
    <source>
        <dbReference type="SAM" id="Phobius"/>
    </source>
</evidence>
<evidence type="ECO:0000313" key="11">
    <source>
        <dbReference type="EMBL" id="SHK70753.1"/>
    </source>
</evidence>
<evidence type="ECO:0000256" key="3">
    <source>
        <dbReference type="ARBA" id="ARBA00022553"/>
    </source>
</evidence>
<keyword evidence="4" id="KW-0808">Transferase</keyword>
<evidence type="ECO:0000256" key="1">
    <source>
        <dbReference type="ARBA" id="ARBA00000085"/>
    </source>
</evidence>
<dbReference type="SUPFAM" id="SSF55874">
    <property type="entry name" value="ATPase domain of HSP90 chaperone/DNA topoisomerase II/histidine kinase"/>
    <property type="match status" value="1"/>
</dbReference>
<dbReference type="SUPFAM" id="SSF55785">
    <property type="entry name" value="PYP-like sensor domain (PAS domain)"/>
    <property type="match status" value="1"/>
</dbReference>
<feature type="domain" description="Histidine kinase/HSP90-like ATPase" evidence="10">
    <location>
        <begin position="440"/>
        <end position="529"/>
    </location>
</feature>
<dbReference type="PANTHER" id="PTHR24421:SF10">
    <property type="entry name" value="NITRATE_NITRITE SENSOR PROTEIN NARQ"/>
    <property type="match status" value="1"/>
</dbReference>
<evidence type="ECO:0000313" key="12">
    <source>
        <dbReference type="Proteomes" id="UP000183997"/>
    </source>
</evidence>
<evidence type="ECO:0000256" key="8">
    <source>
        <dbReference type="ARBA" id="ARBA00023012"/>
    </source>
</evidence>
<dbReference type="EMBL" id="FRAR01000021">
    <property type="protein sequence ID" value="SHK70753.1"/>
    <property type="molecule type" value="Genomic_DNA"/>
</dbReference>
<dbReference type="Gene3D" id="1.20.5.1930">
    <property type="match status" value="1"/>
</dbReference>
<dbReference type="Proteomes" id="UP000183997">
    <property type="component" value="Unassembled WGS sequence"/>
</dbReference>
<gene>
    <name evidence="11" type="ORF">SAMN02745123_02841</name>
</gene>
<dbReference type="GO" id="GO:0005524">
    <property type="term" value="F:ATP binding"/>
    <property type="evidence" value="ECO:0007669"/>
    <property type="project" value="UniProtKB-KW"/>
</dbReference>
<feature type="transmembrane region" description="Helical" evidence="9">
    <location>
        <begin position="176"/>
        <end position="197"/>
    </location>
</feature>
<dbReference type="PROSITE" id="PS51257">
    <property type="entry name" value="PROKAR_LIPOPROTEIN"/>
    <property type="match status" value="1"/>
</dbReference>
<keyword evidence="12" id="KW-1185">Reference proteome</keyword>
<dbReference type="GO" id="GO:0016020">
    <property type="term" value="C:membrane"/>
    <property type="evidence" value="ECO:0007669"/>
    <property type="project" value="InterPro"/>
</dbReference>
<dbReference type="InterPro" id="IPR011712">
    <property type="entry name" value="Sig_transdc_His_kin_sub3_dim/P"/>
</dbReference>
<dbReference type="GO" id="GO:0000155">
    <property type="term" value="F:phosphorelay sensor kinase activity"/>
    <property type="evidence" value="ECO:0007669"/>
    <property type="project" value="InterPro"/>
</dbReference>
<evidence type="ECO:0000256" key="6">
    <source>
        <dbReference type="ARBA" id="ARBA00022777"/>
    </source>
</evidence>
<evidence type="ECO:0000256" key="5">
    <source>
        <dbReference type="ARBA" id="ARBA00022741"/>
    </source>
</evidence>
<dbReference type="AlphaFoldDB" id="A0A1M6UNN9"/>
<keyword evidence="5" id="KW-0547">Nucleotide-binding</keyword>
<dbReference type="InterPro" id="IPR050482">
    <property type="entry name" value="Sensor_HK_TwoCompSys"/>
</dbReference>
<dbReference type="STRING" id="1121421.SAMN02745123_02841"/>
<dbReference type="PANTHER" id="PTHR24421">
    <property type="entry name" value="NITRATE/NITRITE SENSOR PROTEIN NARX-RELATED"/>
    <property type="match status" value="1"/>
</dbReference>
<keyword evidence="7" id="KW-0067">ATP-binding</keyword>
<dbReference type="OrthoDB" id="9781904at2"/>
<keyword evidence="9" id="KW-0812">Transmembrane</keyword>
<name>A0A1M6UNN9_9FIRM</name>
<dbReference type="RefSeq" id="WP_072915600.1">
    <property type="nucleotide sequence ID" value="NZ_FRAR01000021.1"/>
</dbReference>
<feature type="transmembrane region" description="Helical" evidence="9">
    <location>
        <begin position="6"/>
        <end position="26"/>
    </location>
</feature>
<dbReference type="Gene3D" id="3.30.450.20">
    <property type="entry name" value="PAS domain"/>
    <property type="match status" value="1"/>
</dbReference>
<evidence type="ECO:0000256" key="7">
    <source>
        <dbReference type="ARBA" id="ARBA00022840"/>
    </source>
</evidence>
<organism evidence="11 12">
    <name type="scientific">Desulforamulus aeronauticus DSM 10349</name>
    <dbReference type="NCBI Taxonomy" id="1121421"/>
    <lineage>
        <taxon>Bacteria</taxon>
        <taxon>Bacillati</taxon>
        <taxon>Bacillota</taxon>
        <taxon>Clostridia</taxon>
        <taxon>Eubacteriales</taxon>
        <taxon>Peptococcaceae</taxon>
        <taxon>Desulforamulus</taxon>
    </lineage>
</organism>
<dbReference type="Pfam" id="PF02518">
    <property type="entry name" value="HATPase_c"/>
    <property type="match status" value="1"/>
</dbReference>
<sequence length="542" mass="62599">MTINKKYLTISIILVVLSIACCLFLLKNIRQTDRQINAFQQNQERIAQLNQFIFHLDQASGSLGDYILFQDKQQLKNYYQSGSDWLTNEASLYDPENPDRNKKVLELIETYQAYLSFVESKILINQGNFNEGALFKENEEYTNSLRNKVNILLKSYQQEIHVFSREINSNSNHLKYIVLFILISALLLLPFVVYLMFRPAIKKGVYLSYCFRNTTTALLFINTTGVVKDLNKAAQDLFELFPEAILDKNIDKFPEQFPHLQRITQPLFHALLYQEEQLKARVTLYKDGRPLELAVDYIPVFLMNRLIGALLMARPATDQKDKPLLLDTLEKERKRISIEIHDWIARYMSTIIHSLDFTLKLHQNGDLKGDELIQRLSDLRNHCQNAAIEMRGIMNDIHPYLIDKVGLISALESYIPTFEKLNKIRVFIFYQDRALRIKKKDEIIIYRIIQEALSNIVKHAKATEVDINFTLENETMVIEVMDNGETQGDFMAGKGLWGMKERAGLIGAEIHFGHCETGFCVTLTVPILPGGKPDGENQDYVN</sequence>
<dbReference type="CDD" id="cd16917">
    <property type="entry name" value="HATPase_UhpB-NarQ-NarX-like"/>
    <property type="match status" value="1"/>
</dbReference>
<dbReference type="Pfam" id="PF07730">
    <property type="entry name" value="HisKA_3"/>
    <property type="match status" value="1"/>
</dbReference>